<dbReference type="PANTHER" id="PTHR33332">
    <property type="entry name" value="REVERSE TRANSCRIPTASE DOMAIN-CONTAINING PROTEIN"/>
    <property type="match status" value="1"/>
</dbReference>
<dbReference type="OrthoDB" id="6138683at2759"/>
<sequence length="274" mass="32189">MDDIENLQNDLDQLQSWSDKWLLKFHPDKCKVLTVSLNRYHDCLPRSYHLYGDSGDEVFLEKSDCEKDIGVLVDSGLRFSEHIQHQVNKANSIMGRTRRTYTFLDEQCFKLLFQALVRPHLEYAAAVWSPHYQRDIDAIENVQRRATKLIPSLKGLTYTERLKKLKLPTLKYRRLRGDMIEVFKIVSGVYDRGVTEGFLKFSSITHTRGHSRKLLKEFCRLNIRKFSFVCRVVDIWNSLPESVVSATTVLQFEKALDRFWAGHEMLYNYKADFL</sequence>
<dbReference type="EMBL" id="JAIZAY010000021">
    <property type="protein sequence ID" value="KAJ8022032.1"/>
    <property type="molecule type" value="Genomic_DNA"/>
</dbReference>
<gene>
    <name evidence="1" type="ORF">HOLleu_39406</name>
</gene>
<evidence type="ECO:0000313" key="2">
    <source>
        <dbReference type="Proteomes" id="UP001152320"/>
    </source>
</evidence>
<comment type="caution">
    <text evidence="1">The sequence shown here is derived from an EMBL/GenBank/DDBJ whole genome shotgun (WGS) entry which is preliminary data.</text>
</comment>
<name>A0A9Q0YKT8_HOLLE</name>
<reference evidence="1" key="1">
    <citation type="submission" date="2021-10" db="EMBL/GenBank/DDBJ databases">
        <title>Tropical sea cucumber genome reveals ecological adaptation and Cuvierian tubules defense mechanism.</title>
        <authorList>
            <person name="Chen T."/>
        </authorList>
    </citation>
    <scope>NUCLEOTIDE SEQUENCE</scope>
    <source>
        <strain evidence="1">Nanhai2018</strain>
        <tissue evidence="1">Muscle</tissue>
    </source>
</reference>
<keyword evidence="2" id="KW-1185">Reference proteome</keyword>
<protein>
    <submittedName>
        <fullName evidence="1">Uncharacterized protein</fullName>
    </submittedName>
</protein>
<evidence type="ECO:0000313" key="1">
    <source>
        <dbReference type="EMBL" id="KAJ8022032.1"/>
    </source>
</evidence>
<dbReference type="AlphaFoldDB" id="A0A9Q0YKT8"/>
<accession>A0A9Q0YKT8</accession>
<organism evidence="1 2">
    <name type="scientific">Holothuria leucospilota</name>
    <name type="common">Black long sea cucumber</name>
    <name type="synonym">Mertensiothuria leucospilota</name>
    <dbReference type="NCBI Taxonomy" id="206669"/>
    <lineage>
        <taxon>Eukaryota</taxon>
        <taxon>Metazoa</taxon>
        <taxon>Echinodermata</taxon>
        <taxon>Eleutherozoa</taxon>
        <taxon>Echinozoa</taxon>
        <taxon>Holothuroidea</taxon>
        <taxon>Aspidochirotacea</taxon>
        <taxon>Aspidochirotida</taxon>
        <taxon>Holothuriidae</taxon>
        <taxon>Holothuria</taxon>
    </lineage>
</organism>
<dbReference type="Proteomes" id="UP001152320">
    <property type="component" value="Chromosome 21"/>
</dbReference>
<proteinExistence type="predicted"/>